<evidence type="ECO:0000256" key="1">
    <source>
        <dbReference type="SAM" id="SignalP"/>
    </source>
</evidence>
<feature type="chain" id="PRO_5009311508" evidence="1">
    <location>
        <begin position="19"/>
        <end position="119"/>
    </location>
</feature>
<organism evidence="2 3">
    <name type="scientific">Steinernema glaseri</name>
    <dbReference type="NCBI Taxonomy" id="37863"/>
    <lineage>
        <taxon>Eukaryota</taxon>
        <taxon>Metazoa</taxon>
        <taxon>Ecdysozoa</taxon>
        <taxon>Nematoda</taxon>
        <taxon>Chromadorea</taxon>
        <taxon>Rhabditida</taxon>
        <taxon>Tylenchina</taxon>
        <taxon>Panagrolaimomorpha</taxon>
        <taxon>Strongyloidoidea</taxon>
        <taxon>Steinernematidae</taxon>
        <taxon>Steinernema</taxon>
    </lineage>
</organism>
<name>A0A1I7XY49_9BILA</name>
<proteinExistence type="predicted"/>
<evidence type="ECO:0000313" key="3">
    <source>
        <dbReference type="WBParaSite" id="L893_g10496.t1"/>
    </source>
</evidence>
<dbReference type="AlphaFoldDB" id="A0A1I7XY49"/>
<keyword evidence="2" id="KW-1185">Reference proteome</keyword>
<sequence>MFVLLYISLALVFCTTECVPIRTRHWSGYSSPFGSALYRPIPAICTGHIPNTLMFQGFIQPFFSYDMSMGRCHIVYGVTVRSGAPNVFGSADVNELAAQRRSAKEAPQGEVMFINRMNT</sequence>
<evidence type="ECO:0000313" key="2">
    <source>
        <dbReference type="Proteomes" id="UP000095287"/>
    </source>
</evidence>
<feature type="signal peptide" evidence="1">
    <location>
        <begin position="1"/>
        <end position="18"/>
    </location>
</feature>
<keyword evidence="1" id="KW-0732">Signal</keyword>
<reference evidence="3" key="1">
    <citation type="submission" date="2016-11" db="UniProtKB">
        <authorList>
            <consortium name="WormBaseParasite"/>
        </authorList>
    </citation>
    <scope>IDENTIFICATION</scope>
</reference>
<dbReference type="Proteomes" id="UP000095287">
    <property type="component" value="Unplaced"/>
</dbReference>
<accession>A0A1I7XY49</accession>
<dbReference type="WBParaSite" id="L893_g10496.t1">
    <property type="protein sequence ID" value="L893_g10496.t1"/>
    <property type="gene ID" value="L893_g10496"/>
</dbReference>
<protein>
    <submittedName>
        <fullName evidence="3">Secreted protein</fullName>
    </submittedName>
</protein>